<feature type="domain" description="MoxR-vWA-beta-propeller ternary system" evidence="2">
    <location>
        <begin position="4"/>
        <end position="162"/>
    </location>
</feature>
<dbReference type="InterPro" id="IPR045547">
    <property type="entry name" value="bpX6"/>
</dbReference>
<proteinExistence type="predicted"/>
<keyword evidence="4" id="KW-1185">Reference proteome</keyword>
<dbReference type="Proteomes" id="UP000268094">
    <property type="component" value="Unassembled WGS sequence"/>
</dbReference>
<protein>
    <recommendedName>
        <fullName evidence="2">MoxR-vWA-beta-propeller ternary system domain-containing protein</fullName>
    </recommendedName>
</protein>
<reference evidence="4" key="1">
    <citation type="submission" date="2018-09" db="EMBL/GenBank/DDBJ databases">
        <authorList>
            <person name="Livingstone P.G."/>
            <person name="Whitworth D.E."/>
        </authorList>
    </citation>
    <scope>NUCLEOTIDE SEQUENCE [LARGE SCALE GENOMIC DNA]</scope>
    <source>
        <strain evidence="4">CA054A</strain>
    </source>
</reference>
<dbReference type="AlphaFoldDB" id="A0A3A8IRT7"/>
<dbReference type="EMBL" id="RAVZ01000137">
    <property type="protein sequence ID" value="RKG85256.1"/>
    <property type="molecule type" value="Genomic_DNA"/>
</dbReference>
<evidence type="ECO:0000256" key="1">
    <source>
        <dbReference type="SAM" id="MobiDB-lite"/>
    </source>
</evidence>
<evidence type="ECO:0000259" key="2">
    <source>
        <dbReference type="Pfam" id="PF19922"/>
    </source>
</evidence>
<feature type="compositionally biased region" description="Low complexity" evidence="1">
    <location>
        <begin position="224"/>
        <end position="236"/>
    </location>
</feature>
<feature type="non-terminal residue" evidence="3">
    <location>
        <position position="365"/>
    </location>
</feature>
<organism evidence="3 4">
    <name type="scientific">Corallococcus terminator</name>
    <dbReference type="NCBI Taxonomy" id="2316733"/>
    <lineage>
        <taxon>Bacteria</taxon>
        <taxon>Pseudomonadati</taxon>
        <taxon>Myxococcota</taxon>
        <taxon>Myxococcia</taxon>
        <taxon>Myxococcales</taxon>
        <taxon>Cystobacterineae</taxon>
        <taxon>Myxococcaceae</taxon>
        <taxon>Corallococcus</taxon>
    </lineage>
</organism>
<feature type="region of interest" description="Disordered" evidence="1">
    <location>
        <begin position="215"/>
        <end position="236"/>
    </location>
</feature>
<dbReference type="Pfam" id="PF19922">
    <property type="entry name" value="bpX6"/>
    <property type="match status" value="1"/>
</dbReference>
<feature type="region of interest" description="Disordered" evidence="1">
    <location>
        <begin position="257"/>
        <end position="337"/>
    </location>
</feature>
<comment type="caution">
    <text evidence="3">The sequence shown here is derived from an EMBL/GenBank/DDBJ whole genome shotgun (WGS) entry which is preliminary data.</text>
</comment>
<gene>
    <name evidence="3" type="ORF">D7V88_20200</name>
</gene>
<accession>A0A3A8IRT7</accession>
<name>A0A3A8IRT7_9BACT</name>
<evidence type="ECO:0000313" key="3">
    <source>
        <dbReference type="EMBL" id="RKG85256.1"/>
    </source>
</evidence>
<evidence type="ECO:0000313" key="4">
    <source>
        <dbReference type="Proteomes" id="UP000268094"/>
    </source>
</evidence>
<sequence>MVAAAFWFHSGALGVVEARRRVLAAWRPGASVWMLSGGYLLRLATPLKVAVESAPGLPLVLESGVLTSAPLTPKDRERLAPPPGAIVLVLAGAARLHVPGEARQLEPGTWLDVSGWQRMAVKGLGAPPLAMQQVLTPLPPPTRESFGPGVPALAPEAERMLARMAGKELPVTRREGLFARLRKAFSARSGQDSEVVTVRREGVFARLRKAFGARSEDPSEVTTARGRGAPGAASGGAMTVRRAGLFARLREALFPDASASGGERAPGSGPGLWQRLFGTGASPEAGLTRAGQGTSSTSPKGPGWFARLLAGMRGSEGAADPHGSRLAAPTPPASSSPLMRALRSWLRAFSGASSETPGTPSEAPG</sequence>